<dbReference type="PROSITE" id="PS00895">
    <property type="entry name" value="3_HYDROXYISOBUT_DH"/>
    <property type="match status" value="1"/>
</dbReference>
<evidence type="ECO:0000313" key="7">
    <source>
        <dbReference type="Proteomes" id="UP001585053"/>
    </source>
</evidence>
<dbReference type="EC" id="1.1.1.60" evidence="6"/>
<dbReference type="InterPro" id="IPR029154">
    <property type="entry name" value="HIBADH-like_NADP-bd"/>
</dbReference>
<dbReference type="InterPro" id="IPR002204">
    <property type="entry name" value="3-OH-isobutyrate_DH-rel_CS"/>
</dbReference>
<dbReference type="SUPFAM" id="SSF51735">
    <property type="entry name" value="NAD(P)-binding Rossmann-fold domains"/>
    <property type="match status" value="1"/>
</dbReference>
<dbReference type="Pfam" id="PF14833">
    <property type="entry name" value="NAD_binding_11"/>
    <property type="match status" value="1"/>
</dbReference>
<name>A0ABV5DSU8_9ACTN</name>
<dbReference type="Gene3D" id="3.40.50.720">
    <property type="entry name" value="NAD(P)-binding Rossmann-like Domain"/>
    <property type="match status" value="1"/>
</dbReference>
<sequence length="327" mass="33699">MRGSGVPEASKPHRVRCETRHRAYRQTDKDSAMSAKKIAFIGLGIMGLPMAVNLVRAGHTVTGFNRSPQRVDSLVAEGGLRGGSIAEAVADAEVVITMVPDSPDVEAVLAGEGGVFENAKPGTLVIDMSTIRPDVARSVAGIGAERGFRVLDAPVSGGEAGAIEAKLSIMVGGSQEDFDAARPVFDVLGTTPVLVGPSGSGQTVKAANQLIVAGNIQLLAEALVFLEAHGVDTESGLEVLGGGLAGSTVLQRKGKGMRERNFTPGFRIALHDKDMRIVTDSAHAAGVAVPLGAQVAQNVAALKNQGHGGLDHSALLKIVEQLSGRGE</sequence>
<dbReference type="InterPro" id="IPR006115">
    <property type="entry name" value="6PGDH_NADP-bd"/>
</dbReference>
<gene>
    <name evidence="6" type="ORF">VSQ78_08145</name>
</gene>
<keyword evidence="7" id="KW-1185">Reference proteome</keyword>
<dbReference type="Gene3D" id="1.10.1040.10">
    <property type="entry name" value="N-(1-d-carboxylethyl)-l-norvaline Dehydrogenase, domain 2"/>
    <property type="match status" value="1"/>
</dbReference>
<dbReference type="EMBL" id="JAYMRS010000002">
    <property type="protein sequence ID" value="MFB8767671.1"/>
    <property type="molecule type" value="Genomic_DNA"/>
</dbReference>
<dbReference type="InterPro" id="IPR006398">
    <property type="entry name" value="Tartro_sem_red"/>
</dbReference>
<dbReference type="PIRSF" id="PIRSF000103">
    <property type="entry name" value="HIBADH"/>
    <property type="match status" value="1"/>
</dbReference>
<keyword evidence="2 6" id="KW-0560">Oxidoreductase</keyword>
<keyword evidence="3" id="KW-0520">NAD</keyword>
<dbReference type="InterPro" id="IPR015815">
    <property type="entry name" value="HIBADH-related"/>
</dbReference>
<dbReference type="PANTHER" id="PTHR43060">
    <property type="entry name" value="3-HYDROXYISOBUTYRATE DEHYDROGENASE-LIKE 1, MITOCHONDRIAL-RELATED"/>
    <property type="match status" value="1"/>
</dbReference>
<reference evidence="6 7" key="1">
    <citation type="submission" date="2024-01" db="EMBL/GenBank/DDBJ databases">
        <title>Genome mining of biosynthetic gene clusters to explore secondary metabolites of Streptomyces sp.</title>
        <authorList>
            <person name="Baig A."/>
            <person name="Ajitkumar Shintre N."/>
            <person name="Kumar H."/>
            <person name="Anbarasu A."/>
            <person name="Ramaiah S."/>
        </authorList>
    </citation>
    <scope>NUCLEOTIDE SEQUENCE [LARGE SCALE GENOMIC DNA]</scope>
    <source>
        <strain evidence="6 7">A01</strain>
    </source>
</reference>
<comment type="similarity">
    <text evidence="1">Belongs to the HIBADH-related family.</text>
</comment>
<dbReference type="InterPro" id="IPR008927">
    <property type="entry name" value="6-PGluconate_DH-like_C_sf"/>
</dbReference>
<protein>
    <submittedName>
        <fullName evidence="6">2-hydroxy-3-oxopropionate reductase</fullName>
        <ecNumber evidence="6">1.1.1.60</ecNumber>
    </submittedName>
</protein>
<dbReference type="RefSeq" id="WP_354894223.1">
    <property type="nucleotide sequence ID" value="NZ_CBDRHC010000011.1"/>
</dbReference>
<dbReference type="SUPFAM" id="SSF48179">
    <property type="entry name" value="6-phosphogluconate dehydrogenase C-terminal domain-like"/>
    <property type="match status" value="1"/>
</dbReference>
<dbReference type="GO" id="GO:0008679">
    <property type="term" value="F:2-hydroxy-3-oxopropionate reductase activity"/>
    <property type="evidence" value="ECO:0007669"/>
    <property type="project" value="UniProtKB-EC"/>
</dbReference>
<dbReference type="NCBIfam" id="TIGR01505">
    <property type="entry name" value="tartro_sem_red"/>
    <property type="match status" value="1"/>
</dbReference>
<feature type="domain" description="6-phosphogluconate dehydrogenase NADP-binding" evidence="4">
    <location>
        <begin position="37"/>
        <end position="193"/>
    </location>
</feature>
<evidence type="ECO:0000256" key="2">
    <source>
        <dbReference type="ARBA" id="ARBA00023002"/>
    </source>
</evidence>
<evidence type="ECO:0000259" key="5">
    <source>
        <dbReference type="Pfam" id="PF14833"/>
    </source>
</evidence>
<feature type="domain" description="3-hydroxyisobutyrate dehydrogenase-like NAD-binding" evidence="5">
    <location>
        <begin position="199"/>
        <end position="318"/>
    </location>
</feature>
<dbReference type="Pfam" id="PF03446">
    <property type="entry name" value="NAD_binding_2"/>
    <property type="match status" value="1"/>
</dbReference>
<evidence type="ECO:0000256" key="3">
    <source>
        <dbReference type="ARBA" id="ARBA00023027"/>
    </source>
</evidence>
<dbReference type="Proteomes" id="UP001585053">
    <property type="component" value="Unassembled WGS sequence"/>
</dbReference>
<dbReference type="InterPro" id="IPR036291">
    <property type="entry name" value="NAD(P)-bd_dom_sf"/>
</dbReference>
<evidence type="ECO:0000259" key="4">
    <source>
        <dbReference type="Pfam" id="PF03446"/>
    </source>
</evidence>
<evidence type="ECO:0000256" key="1">
    <source>
        <dbReference type="ARBA" id="ARBA00009080"/>
    </source>
</evidence>
<organism evidence="6 7">
    <name type="scientific">Nocardiopsis alba</name>
    <dbReference type="NCBI Taxonomy" id="53437"/>
    <lineage>
        <taxon>Bacteria</taxon>
        <taxon>Bacillati</taxon>
        <taxon>Actinomycetota</taxon>
        <taxon>Actinomycetes</taxon>
        <taxon>Streptosporangiales</taxon>
        <taxon>Nocardiopsidaceae</taxon>
        <taxon>Nocardiopsis</taxon>
    </lineage>
</organism>
<accession>A0ABV5DSU8</accession>
<dbReference type="InterPro" id="IPR013328">
    <property type="entry name" value="6PGD_dom2"/>
</dbReference>
<proteinExistence type="inferred from homology"/>
<comment type="caution">
    <text evidence="6">The sequence shown here is derived from an EMBL/GenBank/DDBJ whole genome shotgun (WGS) entry which is preliminary data.</text>
</comment>
<dbReference type="PANTHER" id="PTHR43060:SF15">
    <property type="entry name" value="3-HYDROXYISOBUTYRATE DEHYDROGENASE-LIKE 1, MITOCHONDRIAL-RELATED"/>
    <property type="match status" value="1"/>
</dbReference>
<evidence type="ECO:0000313" key="6">
    <source>
        <dbReference type="EMBL" id="MFB8767671.1"/>
    </source>
</evidence>